<proteinExistence type="predicted"/>
<dbReference type="PANTHER" id="PTHR36142:SF2">
    <property type="entry name" value="METALLO-HYDROLASE_OXIDOREDUCTASE SUPERFAMILY PROTEIN"/>
    <property type="match status" value="1"/>
</dbReference>
<reference evidence="1 2" key="1">
    <citation type="journal article" date="2019" name="Sci. Rep.">
        <title>A high-quality genome of Eragrostis curvula grass provides insights into Poaceae evolution and supports new strategies to enhance forage quality.</title>
        <authorList>
            <person name="Carballo J."/>
            <person name="Santos B.A.C.M."/>
            <person name="Zappacosta D."/>
            <person name="Garbus I."/>
            <person name="Selva J.P."/>
            <person name="Gallo C.A."/>
            <person name="Diaz A."/>
            <person name="Albertini E."/>
            <person name="Caccamo M."/>
            <person name="Echenique V."/>
        </authorList>
    </citation>
    <scope>NUCLEOTIDE SEQUENCE [LARGE SCALE GENOMIC DNA]</scope>
    <source>
        <strain evidence="2">cv. Victoria</strain>
        <tissue evidence="1">Leaf</tissue>
    </source>
</reference>
<gene>
    <name evidence="1" type="ORF">EJB05_01050</name>
</gene>
<protein>
    <submittedName>
        <fullName evidence="1">Uncharacterized protein</fullName>
    </submittedName>
</protein>
<keyword evidence="2" id="KW-1185">Reference proteome</keyword>
<evidence type="ECO:0000313" key="1">
    <source>
        <dbReference type="EMBL" id="TVU49722.1"/>
    </source>
</evidence>
<sequence length="138" mass="14886">MAARSRGGSIWKPRYCISSNRSISLAAGVKGNGKEKSGEMSHKRGQWHTLLRAEKTLRSSTSVVVITLVVKQLLPRNLALVSGQEDTVELATLLRARYVVPMNNGDVDAGGLLTGVLFTQGTDESFKAMIMVALKGQT</sequence>
<dbReference type="OrthoDB" id="332863at2759"/>
<name>A0A5J9WM02_9POAL</name>
<organism evidence="1 2">
    <name type="scientific">Eragrostis curvula</name>
    <name type="common">weeping love grass</name>
    <dbReference type="NCBI Taxonomy" id="38414"/>
    <lineage>
        <taxon>Eukaryota</taxon>
        <taxon>Viridiplantae</taxon>
        <taxon>Streptophyta</taxon>
        <taxon>Embryophyta</taxon>
        <taxon>Tracheophyta</taxon>
        <taxon>Spermatophyta</taxon>
        <taxon>Magnoliopsida</taxon>
        <taxon>Liliopsida</taxon>
        <taxon>Poales</taxon>
        <taxon>Poaceae</taxon>
        <taxon>PACMAD clade</taxon>
        <taxon>Chloridoideae</taxon>
        <taxon>Eragrostideae</taxon>
        <taxon>Eragrostidinae</taxon>
        <taxon>Eragrostis</taxon>
    </lineage>
</organism>
<dbReference type="EMBL" id="RWGY01000002">
    <property type="protein sequence ID" value="TVU49722.1"/>
    <property type="molecule type" value="Genomic_DNA"/>
</dbReference>
<comment type="caution">
    <text evidence="1">The sequence shown here is derived from an EMBL/GenBank/DDBJ whole genome shotgun (WGS) entry which is preliminary data.</text>
</comment>
<dbReference type="PANTHER" id="PTHR36142">
    <property type="entry name" value="METALLO-HYDROLASE/OXIDOREDUCTASE SUPERFAMILY PROTEIN"/>
    <property type="match status" value="1"/>
</dbReference>
<feature type="non-terminal residue" evidence="1">
    <location>
        <position position="1"/>
    </location>
</feature>
<dbReference type="Proteomes" id="UP000324897">
    <property type="component" value="Chromosome 6"/>
</dbReference>
<dbReference type="AlphaFoldDB" id="A0A5J9WM02"/>
<accession>A0A5J9WM02</accession>
<dbReference type="Gramene" id="TVU49722">
    <property type="protein sequence ID" value="TVU49722"/>
    <property type="gene ID" value="EJB05_01050"/>
</dbReference>
<evidence type="ECO:0000313" key="2">
    <source>
        <dbReference type="Proteomes" id="UP000324897"/>
    </source>
</evidence>